<protein>
    <submittedName>
        <fullName evidence="2">DUF4843 domain-containing protein</fullName>
    </submittedName>
</protein>
<dbReference type="AlphaFoldDB" id="A0A4R0NBX4"/>
<accession>A0A4R0NBX4</accession>
<comment type="caution">
    <text evidence="2">The sequence shown here is derived from an EMBL/GenBank/DDBJ whole genome shotgun (WGS) entry which is preliminary data.</text>
</comment>
<organism evidence="2 3">
    <name type="scientific">Pedobacter hiemivivus</name>
    <dbReference type="NCBI Taxonomy" id="2530454"/>
    <lineage>
        <taxon>Bacteria</taxon>
        <taxon>Pseudomonadati</taxon>
        <taxon>Bacteroidota</taxon>
        <taxon>Sphingobacteriia</taxon>
        <taxon>Sphingobacteriales</taxon>
        <taxon>Sphingobacteriaceae</taxon>
        <taxon>Pedobacter</taxon>
    </lineage>
</organism>
<dbReference type="Proteomes" id="UP000291117">
    <property type="component" value="Unassembled WGS sequence"/>
</dbReference>
<dbReference type="EMBL" id="SJSM01000003">
    <property type="protein sequence ID" value="TCC97801.1"/>
    <property type="molecule type" value="Genomic_DNA"/>
</dbReference>
<dbReference type="InterPro" id="IPR032299">
    <property type="entry name" value="DUF4843"/>
</dbReference>
<name>A0A4R0NBX4_9SPHI</name>
<dbReference type="OrthoDB" id="1094829at2"/>
<proteinExistence type="predicted"/>
<reference evidence="2 3" key="1">
    <citation type="submission" date="2019-02" db="EMBL/GenBank/DDBJ databases">
        <title>Pedobacter sp. RP-3-8 sp. nov., isolated from Arctic soil.</title>
        <authorList>
            <person name="Dahal R.H."/>
        </authorList>
    </citation>
    <scope>NUCLEOTIDE SEQUENCE [LARGE SCALE GENOMIC DNA]</scope>
    <source>
        <strain evidence="2 3">RP-3-8</strain>
    </source>
</reference>
<feature type="signal peptide" evidence="1">
    <location>
        <begin position="1"/>
        <end position="20"/>
    </location>
</feature>
<dbReference type="Pfam" id="PF16132">
    <property type="entry name" value="DUF4843"/>
    <property type="match status" value="1"/>
</dbReference>
<evidence type="ECO:0000313" key="3">
    <source>
        <dbReference type="Proteomes" id="UP000291117"/>
    </source>
</evidence>
<keyword evidence="1" id="KW-0732">Signal</keyword>
<evidence type="ECO:0000256" key="1">
    <source>
        <dbReference type="SAM" id="SignalP"/>
    </source>
</evidence>
<sequence>MKKAKYILFMAIAGILMLQASCKKDEISSFTASPAVNFTTKALDYSFLGNPSAEYIQEIEVRIIGNTADHDRTFNAIVVNDAATTAKPTQYRIIGGVVKAGEFTGKLSVALINSAELNTSIVNLKLKLADSEDFKAGNIESSEFVVGWTNQIVLPSWTYYRIFFSVASSNKVYQIIVQLSGLKTLTAAQFRAMGQIAVEAEATKFGDYVKQWNLDHPNDHLKHDTGTLIGQDIVPLYYTKSKYD</sequence>
<gene>
    <name evidence="2" type="ORF">EZ444_07780</name>
</gene>
<keyword evidence="3" id="KW-1185">Reference proteome</keyword>
<dbReference type="RefSeq" id="WP_131608159.1">
    <property type="nucleotide sequence ID" value="NZ_SJSM01000003.1"/>
</dbReference>
<evidence type="ECO:0000313" key="2">
    <source>
        <dbReference type="EMBL" id="TCC97801.1"/>
    </source>
</evidence>
<feature type="chain" id="PRO_5020564426" evidence="1">
    <location>
        <begin position="21"/>
        <end position="244"/>
    </location>
</feature>